<dbReference type="OrthoDB" id="9775096at2"/>
<name>A0A5N7N0I7_9HYPH</name>
<proteinExistence type="predicted"/>
<sequence>MDHRFQIGQLVRPRETLLENTGIYEILRQLPSGPDGEPLYRIKAASGPVQRVVREADLLPASGSSRVAG</sequence>
<dbReference type="RefSeq" id="WP_152716458.1">
    <property type="nucleotide sequence ID" value="NZ_VOSJ01000263.1"/>
</dbReference>
<gene>
    <name evidence="1" type="ORF">FS320_31885</name>
</gene>
<accession>A0A5N7N0I7</accession>
<reference evidence="1 2" key="1">
    <citation type="journal article" date="2019" name="Syst. Appl. Microbiol.">
        <title>Microvirga tunisiensis sp. nov., a root nodule symbiotic bacterium isolated from Lupinus micranthus and L. luteus grown in Northern Tunisia.</title>
        <authorList>
            <person name="Msaddak A."/>
            <person name="Rejili M."/>
            <person name="Duran D."/>
            <person name="Mars M."/>
            <person name="Palacios J.M."/>
            <person name="Ruiz-Argueso T."/>
            <person name="Rey L."/>
            <person name="Imperial J."/>
        </authorList>
    </citation>
    <scope>NUCLEOTIDE SEQUENCE [LARGE SCALE GENOMIC DNA]</scope>
    <source>
        <strain evidence="1 2">Lmie10</strain>
    </source>
</reference>
<dbReference type="AlphaFoldDB" id="A0A5N7N0I7"/>
<dbReference type="Proteomes" id="UP000403266">
    <property type="component" value="Unassembled WGS sequence"/>
</dbReference>
<evidence type="ECO:0000313" key="1">
    <source>
        <dbReference type="EMBL" id="MPR29566.1"/>
    </source>
</evidence>
<organism evidence="1 2">
    <name type="scientific">Microvirga tunisiensis</name>
    <dbReference type="NCBI Taxonomy" id="2108360"/>
    <lineage>
        <taxon>Bacteria</taxon>
        <taxon>Pseudomonadati</taxon>
        <taxon>Pseudomonadota</taxon>
        <taxon>Alphaproteobacteria</taxon>
        <taxon>Hyphomicrobiales</taxon>
        <taxon>Methylobacteriaceae</taxon>
        <taxon>Microvirga</taxon>
    </lineage>
</organism>
<evidence type="ECO:0000313" key="2">
    <source>
        <dbReference type="Proteomes" id="UP000403266"/>
    </source>
</evidence>
<protein>
    <submittedName>
        <fullName evidence="1">Uncharacterized protein</fullName>
    </submittedName>
</protein>
<dbReference type="EMBL" id="VOSK01000243">
    <property type="protein sequence ID" value="MPR29566.1"/>
    <property type="molecule type" value="Genomic_DNA"/>
</dbReference>
<comment type="caution">
    <text evidence="1">The sequence shown here is derived from an EMBL/GenBank/DDBJ whole genome shotgun (WGS) entry which is preliminary data.</text>
</comment>
<keyword evidence="2" id="KW-1185">Reference proteome</keyword>